<dbReference type="Proteomes" id="UP000482155">
    <property type="component" value="Unassembled WGS sequence"/>
</dbReference>
<comment type="caution">
    <text evidence="1">The sequence shown here is derived from an EMBL/GenBank/DDBJ whole genome shotgun (WGS) entry which is preliminary data.</text>
</comment>
<proteinExistence type="predicted"/>
<dbReference type="AlphaFoldDB" id="A0A6B3SVK8"/>
<dbReference type="EMBL" id="JAAIVB010000069">
    <property type="protein sequence ID" value="NEX63425.1"/>
    <property type="molecule type" value="Genomic_DNA"/>
</dbReference>
<protein>
    <submittedName>
        <fullName evidence="1">Uncharacterized protein</fullName>
    </submittedName>
</protein>
<name>A0A6B3SVK8_9BURK</name>
<accession>A0A6B3SVK8</accession>
<gene>
    <name evidence="1" type="ORF">G3574_20295</name>
</gene>
<evidence type="ECO:0000313" key="2">
    <source>
        <dbReference type="Proteomes" id="UP000482155"/>
    </source>
</evidence>
<reference evidence="1 2" key="1">
    <citation type="submission" date="2020-02" db="EMBL/GenBank/DDBJ databases">
        <authorList>
            <person name="Kim M.K."/>
        </authorList>
    </citation>
    <scope>NUCLEOTIDE SEQUENCE [LARGE SCALE GENOMIC DNA]</scope>
    <source>
        <strain evidence="1 2">17J57-3</strain>
    </source>
</reference>
<keyword evidence="2" id="KW-1185">Reference proteome</keyword>
<evidence type="ECO:0000313" key="1">
    <source>
        <dbReference type="EMBL" id="NEX63425.1"/>
    </source>
</evidence>
<dbReference type="RefSeq" id="WP_163967278.1">
    <property type="nucleotide sequence ID" value="NZ_JAAIVB010000069.1"/>
</dbReference>
<organism evidence="1 2">
    <name type="scientific">Noviherbaspirillum galbum</name>
    <dbReference type="NCBI Taxonomy" id="2709383"/>
    <lineage>
        <taxon>Bacteria</taxon>
        <taxon>Pseudomonadati</taxon>
        <taxon>Pseudomonadota</taxon>
        <taxon>Betaproteobacteria</taxon>
        <taxon>Burkholderiales</taxon>
        <taxon>Oxalobacteraceae</taxon>
        <taxon>Noviherbaspirillum</taxon>
    </lineage>
</organism>
<sequence length="77" mass="8624">MLSYEVLTRTDKRLLRDALASNGGGVDSDFYPKACRERLLKLGLIQWKPNQHKSLHYASLLTITAAGRALLTERALP</sequence>